<dbReference type="AlphaFoldDB" id="B8BX59"/>
<evidence type="ECO:0000313" key="5">
    <source>
        <dbReference type="Proteomes" id="UP000001449"/>
    </source>
</evidence>
<dbReference type="PANTHER" id="PTHR43722:SF1">
    <property type="entry name" value="PROLINE IMINOPEPTIDASE"/>
    <property type="match status" value="1"/>
</dbReference>
<feature type="chain" id="PRO_5002868760" evidence="1">
    <location>
        <begin position="20"/>
        <end position="606"/>
    </location>
</feature>
<dbReference type="InParanoid" id="B8BX59"/>
<dbReference type="OMA" id="CYANEKP"/>
<dbReference type="InterPro" id="IPR013595">
    <property type="entry name" value="Pept_S33_TAP-like_C"/>
</dbReference>
<keyword evidence="5" id="KW-1185">Reference proteome</keyword>
<evidence type="ECO:0000259" key="3">
    <source>
        <dbReference type="Pfam" id="PF08386"/>
    </source>
</evidence>
<dbReference type="PaxDb" id="35128-Thaps21651"/>
<dbReference type="Pfam" id="PF00561">
    <property type="entry name" value="Abhydrolase_1"/>
    <property type="match status" value="1"/>
</dbReference>
<gene>
    <name evidence="4" type="ORF">THAPSDRAFT_21651</name>
</gene>
<dbReference type="InterPro" id="IPR029058">
    <property type="entry name" value="AB_hydrolase_fold"/>
</dbReference>
<evidence type="ECO:0000313" key="4">
    <source>
        <dbReference type="EMBL" id="EED94149.1"/>
    </source>
</evidence>
<dbReference type="KEGG" id="tps:THAPSDRAFT_21651"/>
<dbReference type="eggNOG" id="ENOG502SGTF">
    <property type="taxonomic scope" value="Eukaryota"/>
</dbReference>
<dbReference type="InterPro" id="IPR005944">
    <property type="entry name" value="Pro_iminopeptidase"/>
</dbReference>
<reference evidence="4 5" key="2">
    <citation type="journal article" date="2008" name="Nature">
        <title>The Phaeodactylum genome reveals the evolutionary history of diatom genomes.</title>
        <authorList>
            <person name="Bowler C."/>
            <person name="Allen A.E."/>
            <person name="Badger J.H."/>
            <person name="Grimwood J."/>
            <person name="Jabbari K."/>
            <person name="Kuo A."/>
            <person name="Maheswari U."/>
            <person name="Martens C."/>
            <person name="Maumus F."/>
            <person name="Otillar R.P."/>
            <person name="Rayko E."/>
            <person name="Salamov A."/>
            <person name="Vandepoele K."/>
            <person name="Beszteri B."/>
            <person name="Gruber A."/>
            <person name="Heijde M."/>
            <person name="Katinka M."/>
            <person name="Mock T."/>
            <person name="Valentin K."/>
            <person name="Verret F."/>
            <person name="Berges J.A."/>
            <person name="Brownlee C."/>
            <person name="Cadoret J.P."/>
            <person name="Chiovitti A."/>
            <person name="Choi C.J."/>
            <person name="Coesel S."/>
            <person name="De Martino A."/>
            <person name="Detter J.C."/>
            <person name="Durkin C."/>
            <person name="Falciatore A."/>
            <person name="Fournet J."/>
            <person name="Haruta M."/>
            <person name="Huysman M.J."/>
            <person name="Jenkins B.D."/>
            <person name="Jiroutova K."/>
            <person name="Jorgensen R.E."/>
            <person name="Joubert Y."/>
            <person name="Kaplan A."/>
            <person name="Kroger N."/>
            <person name="Kroth P.G."/>
            <person name="La Roche J."/>
            <person name="Lindquist E."/>
            <person name="Lommer M."/>
            <person name="Martin-Jezequel V."/>
            <person name="Lopez P.J."/>
            <person name="Lucas S."/>
            <person name="Mangogna M."/>
            <person name="McGinnis K."/>
            <person name="Medlin L.K."/>
            <person name="Montsant A."/>
            <person name="Oudot-Le Secq M.P."/>
            <person name="Napoli C."/>
            <person name="Obornik M."/>
            <person name="Parker M.S."/>
            <person name="Petit J.L."/>
            <person name="Porcel B.M."/>
            <person name="Poulsen N."/>
            <person name="Robison M."/>
            <person name="Rychlewski L."/>
            <person name="Rynearson T.A."/>
            <person name="Schmutz J."/>
            <person name="Shapiro H."/>
            <person name="Siaut M."/>
            <person name="Stanley M."/>
            <person name="Sussman M.R."/>
            <person name="Taylor A.R."/>
            <person name="Vardi A."/>
            <person name="von Dassow P."/>
            <person name="Vyverman W."/>
            <person name="Willis A."/>
            <person name="Wyrwicz L.S."/>
            <person name="Rokhsar D.S."/>
            <person name="Weissenbach J."/>
            <person name="Armbrust E.V."/>
            <person name="Green B.R."/>
            <person name="Van de Peer Y."/>
            <person name="Grigoriev I.V."/>
        </authorList>
    </citation>
    <scope>NUCLEOTIDE SEQUENCE [LARGE SCALE GENOMIC DNA]</scope>
    <source>
        <strain evidence="4 5">CCMP1335</strain>
    </source>
</reference>
<dbReference type="InterPro" id="IPR000073">
    <property type="entry name" value="AB_hydrolase_1"/>
</dbReference>
<dbReference type="GO" id="GO:0005737">
    <property type="term" value="C:cytoplasm"/>
    <property type="evidence" value="ECO:0007669"/>
    <property type="project" value="InterPro"/>
</dbReference>
<evidence type="ECO:0000256" key="1">
    <source>
        <dbReference type="SAM" id="SignalP"/>
    </source>
</evidence>
<dbReference type="Gene3D" id="3.40.50.1820">
    <property type="entry name" value="alpha/beta hydrolase"/>
    <property type="match status" value="1"/>
</dbReference>
<dbReference type="GeneID" id="7444027"/>
<feature type="signal peptide" evidence="1">
    <location>
        <begin position="1"/>
        <end position="19"/>
    </location>
</feature>
<protein>
    <submittedName>
        <fullName evidence="4">Uncharacterized protein</fullName>
    </submittedName>
</protein>
<evidence type="ECO:0000259" key="2">
    <source>
        <dbReference type="Pfam" id="PF00561"/>
    </source>
</evidence>
<feature type="domain" description="AB hydrolase-1" evidence="2">
    <location>
        <begin position="123"/>
        <end position="328"/>
    </location>
</feature>
<dbReference type="HOGENOM" id="CLU_450965_0_0_1"/>
<reference evidence="4 5" key="1">
    <citation type="journal article" date="2004" name="Science">
        <title>The genome of the diatom Thalassiosira pseudonana: ecology, evolution, and metabolism.</title>
        <authorList>
            <person name="Armbrust E.V."/>
            <person name="Berges J.A."/>
            <person name="Bowler C."/>
            <person name="Green B.R."/>
            <person name="Martinez D."/>
            <person name="Putnam N.H."/>
            <person name="Zhou S."/>
            <person name="Allen A.E."/>
            <person name="Apt K.E."/>
            <person name="Bechner M."/>
            <person name="Brzezinski M.A."/>
            <person name="Chaal B.K."/>
            <person name="Chiovitti A."/>
            <person name="Davis A.K."/>
            <person name="Demarest M.S."/>
            <person name="Detter J.C."/>
            <person name="Glavina T."/>
            <person name="Goodstein D."/>
            <person name="Hadi M.Z."/>
            <person name="Hellsten U."/>
            <person name="Hildebrand M."/>
            <person name="Jenkins B.D."/>
            <person name="Jurka J."/>
            <person name="Kapitonov V.V."/>
            <person name="Kroger N."/>
            <person name="Lau W.W."/>
            <person name="Lane T.W."/>
            <person name="Larimer F.W."/>
            <person name="Lippmeier J.C."/>
            <person name="Lucas S."/>
            <person name="Medina M."/>
            <person name="Montsant A."/>
            <person name="Obornik M."/>
            <person name="Parker M.S."/>
            <person name="Palenik B."/>
            <person name="Pazour G.J."/>
            <person name="Richardson P.M."/>
            <person name="Rynearson T.A."/>
            <person name="Saito M.A."/>
            <person name="Schwartz D.C."/>
            <person name="Thamatrakoln K."/>
            <person name="Valentin K."/>
            <person name="Vardi A."/>
            <person name="Wilkerson F.P."/>
            <person name="Rokhsar D.S."/>
        </authorList>
    </citation>
    <scope>NUCLEOTIDE SEQUENCE [LARGE SCALE GENOMIC DNA]</scope>
    <source>
        <strain evidence="4 5">CCMP1335</strain>
    </source>
</reference>
<accession>B8BX59</accession>
<keyword evidence="1" id="KW-0732">Signal</keyword>
<dbReference type="Proteomes" id="UP000001449">
    <property type="component" value="Chromosome 3"/>
</dbReference>
<dbReference type="Pfam" id="PF08386">
    <property type="entry name" value="Abhydrolase_4"/>
    <property type="match status" value="1"/>
</dbReference>
<name>B8BX59_THAPS</name>
<dbReference type="SUPFAM" id="SSF53474">
    <property type="entry name" value="alpha/beta-Hydrolases"/>
    <property type="match status" value="1"/>
</dbReference>
<dbReference type="GO" id="GO:0004177">
    <property type="term" value="F:aminopeptidase activity"/>
    <property type="evidence" value="ECO:0007669"/>
    <property type="project" value="UniProtKB-EC"/>
</dbReference>
<dbReference type="RefSeq" id="XP_002288713.1">
    <property type="nucleotide sequence ID" value="XM_002288677.1"/>
</dbReference>
<feature type="domain" description="Peptidase S33 tripeptidyl aminopeptidase-like C-terminal" evidence="3">
    <location>
        <begin position="470"/>
        <end position="565"/>
    </location>
</feature>
<proteinExistence type="predicted"/>
<dbReference type="PANTHER" id="PTHR43722">
    <property type="entry name" value="PROLINE IMINOPEPTIDASE"/>
    <property type="match status" value="1"/>
</dbReference>
<dbReference type="EMBL" id="CM000640">
    <property type="protein sequence ID" value="EED94149.1"/>
    <property type="molecule type" value="Genomic_DNA"/>
</dbReference>
<dbReference type="GO" id="GO:0006508">
    <property type="term" value="P:proteolysis"/>
    <property type="evidence" value="ECO:0007669"/>
    <property type="project" value="InterPro"/>
</dbReference>
<organism evidence="4 5">
    <name type="scientific">Thalassiosira pseudonana</name>
    <name type="common">Marine diatom</name>
    <name type="synonym">Cyclotella nana</name>
    <dbReference type="NCBI Taxonomy" id="35128"/>
    <lineage>
        <taxon>Eukaryota</taxon>
        <taxon>Sar</taxon>
        <taxon>Stramenopiles</taxon>
        <taxon>Ochrophyta</taxon>
        <taxon>Bacillariophyta</taxon>
        <taxon>Coscinodiscophyceae</taxon>
        <taxon>Thalassiosirophycidae</taxon>
        <taxon>Thalassiosirales</taxon>
        <taxon>Thalassiosiraceae</taxon>
        <taxon>Thalassiosira</taxon>
    </lineage>
</organism>
<sequence>MVTCKSATLLLFLPLTASANKLRGAAHSSSSTATAINPPHTAKLQNVFTPAMPLEDFRNIDPDVFEWVNPDEIQPGNVTCGFLKAPLGEAEGVVYPMVKVSPKGNVAGHCGGPGSLTTCVYFAAMYMGEDNPENYNIISFDQRGMGRSEPTFVVEECLLKTYDPMNNAALAVDYDDKDTIRDLAKVYKARNLGCWEYPGFQMKVEAGVYNNVTTDEITFHFLEHSGTRQVVEDIERVRIAFGDQRLSVYGISYGTKVMGLYATIFSDKVNLMVLDGNDDPNVDIVSNAIDIARSMDQRIDFFIASCEQYPKSCPVDNMRHCINQVDALLNANMGDIEATFGIAQKNYLMQNVIVYLYAYVDKAAEMCNVAESNDYEYLRKLIFGDDPTMTLDKLLQESGLLPASWDTDSKPTSGESNLWPFANYSVISNEVAPSVVTAIDYAFGSYDEDQFVSFLYDLNKQYPGAGTSTPVTFGNHWYSKTYYWPNVSPVSPIGNAIKTGIIAGQIYDPATPYIWTQEMRNNFKSASLLTSRSMNHGMATARERAVQDPACQSHIIKYFQTGIIDFVDGFVCESEPIGDSCNIQHILAGAKCTPTVKDSDTLLSTE</sequence>